<dbReference type="Proteomes" id="UP000638732">
    <property type="component" value="Unassembled WGS sequence"/>
</dbReference>
<dbReference type="AlphaFoldDB" id="A0A965ZJN6"/>
<name>A0A965ZJN6_9SPHI</name>
<keyword evidence="3" id="KW-1185">Reference proteome</keyword>
<organism evidence="2 3">
    <name type="scientific">Mucilaginibacter agri</name>
    <dbReference type="NCBI Taxonomy" id="2695265"/>
    <lineage>
        <taxon>Bacteria</taxon>
        <taxon>Pseudomonadati</taxon>
        <taxon>Bacteroidota</taxon>
        <taxon>Sphingobacteriia</taxon>
        <taxon>Sphingobacteriales</taxon>
        <taxon>Sphingobacteriaceae</taxon>
        <taxon>Mucilaginibacter</taxon>
    </lineage>
</organism>
<reference evidence="2" key="2">
    <citation type="submission" date="2020-10" db="EMBL/GenBank/DDBJ databases">
        <title>Mucilaginibacter sp. nov., isolated from soil.</title>
        <authorList>
            <person name="Jeon C.O."/>
        </authorList>
    </citation>
    <scope>NUCLEOTIDE SEQUENCE</scope>
    <source>
        <strain evidence="2">R11</strain>
    </source>
</reference>
<dbReference type="Gene3D" id="2.40.160.60">
    <property type="entry name" value="Outer membrane protein transport protein (OMPP1/FadL/TodX)"/>
    <property type="match status" value="1"/>
</dbReference>
<dbReference type="Pfam" id="PF19572">
    <property type="entry name" value="PorV"/>
    <property type="match status" value="1"/>
</dbReference>
<dbReference type="InterPro" id="IPR045741">
    <property type="entry name" value="PorV"/>
</dbReference>
<dbReference type="EMBL" id="WWEO01000045">
    <property type="protein sequence ID" value="NCD72394.1"/>
    <property type="molecule type" value="Genomic_DNA"/>
</dbReference>
<protein>
    <submittedName>
        <fullName evidence="2">Type IX secretion system outer membrane channel protein PorV</fullName>
    </submittedName>
</protein>
<dbReference type="NCBIfam" id="NF033710">
    <property type="entry name" value="T9SS_OM_PorV"/>
    <property type="match status" value="1"/>
</dbReference>
<sequence>MRLDLSGIKVVIFAIIILCSNSLYAQLTTGGYNTNGSNSSAITTAVPFLNISPDARSGAMGDAGVALSPDVNATYWNPAKLVFLEDNSALNLSYSPWLRKLVSDINLSYLSSAFKLDQKSSVGFSLRYFNLGTIDLIDENLVAQGTYKPSEFSIDGSYSRRFGPNFSLGLTFRYIHSGLFNGSFQESAQASPANAVAADVSMYSKHQTQQFGNEGEFAFGADISNIGTKISYTANQVEYFLPTTLRIGAANTVHFDEFNKFTLTMDLNKLLVPTPPIRDADGNIIKGKDDNRSVVSGIFGSFSDAPGGFHEELQEIGIATGAEYVYNDRFALRMGYFYENPNKGNRQYFTVGAGLKVNSLNVDFAYLAADQQKSPLANTLRFSIGYSFGSERNNQSVPTVR</sequence>
<reference evidence="2" key="1">
    <citation type="submission" date="2020-01" db="EMBL/GenBank/DDBJ databases">
        <authorList>
            <person name="Seo Y.L."/>
        </authorList>
    </citation>
    <scope>NUCLEOTIDE SEQUENCE</scope>
    <source>
        <strain evidence="2">R11</strain>
    </source>
</reference>
<dbReference type="SUPFAM" id="SSF56935">
    <property type="entry name" value="Porins"/>
    <property type="match status" value="1"/>
</dbReference>
<dbReference type="NCBIfam" id="NF033709">
    <property type="entry name" value="PorV_fam"/>
    <property type="match status" value="1"/>
</dbReference>
<evidence type="ECO:0000313" key="3">
    <source>
        <dbReference type="Proteomes" id="UP000638732"/>
    </source>
</evidence>
<gene>
    <name evidence="2" type="primary">porV</name>
    <name evidence="2" type="ORF">GSY63_23720</name>
</gene>
<feature type="domain" description="Type IX secretion system protein PorV" evidence="1">
    <location>
        <begin position="38"/>
        <end position="276"/>
    </location>
</feature>
<evidence type="ECO:0000313" key="2">
    <source>
        <dbReference type="EMBL" id="NCD72394.1"/>
    </source>
</evidence>
<comment type="caution">
    <text evidence="2">The sequence shown here is derived from an EMBL/GenBank/DDBJ whole genome shotgun (WGS) entry which is preliminary data.</text>
</comment>
<evidence type="ECO:0000259" key="1">
    <source>
        <dbReference type="Pfam" id="PF19572"/>
    </source>
</evidence>
<dbReference type="InterPro" id="IPR047799">
    <property type="entry name" value="T9SS_OM_PorV"/>
</dbReference>
<proteinExistence type="predicted"/>
<accession>A0A965ZJN6</accession>